<organism evidence="2 3">
    <name type="scientific">Methylobacterium nonmethylotrophicum</name>
    <dbReference type="NCBI Taxonomy" id="1141884"/>
    <lineage>
        <taxon>Bacteria</taxon>
        <taxon>Pseudomonadati</taxon>
        <taxon>Pseudomonadota</taxon>
        <taxon>Alphaproteobacteria</taxon>
        <taxon>Hyphomicrobiales</taxon>
        <taxon>Methylobacteriaceae</taxon>
        <taxon>Methylobacterium</taxon>
    </lineage>
</organism>
<protein>
    <submittedName>
        <fullName evidence="2">Uncharacterized protein</fullName>
    </submittedName>
</protein>
<evidence type="ECO:0000256" key="1">
    <source>
        <dbReference type="SAM" id="MobiDB-lite"/>
    </source>
</evidence>
<gene>
    <name evidence="2" type="ORF">EU555_09715</name>
</gene>
<feature type="region of interest" description="Disordered" evidence="1">
    <location>
        <begin position="1"/>
        <end position="72"/>
    </location>
</feature>
<proteinExistence type="predicted"/>
<keyword evidence="3" id="KW-1185">Reference proteome</keyword>
<dbReference type="EMBL" id="SRLB01000006">
    <property type="protein sequence ID" value="TGE00179.1"/>
    <property type="molecule type" value="Genomic_DNA"/>
</dbReference>
<reference evidence="2 3" key="1">
    <citation type="submission" date="2019-04" db="EMBL/GenBank/DDBJ databases">
        <authorList>
            <person name="Feng G."/>
            <person name="Zhu H."/>
        </authorList>
    </citation>
    <scope>NUCLEOTIDE SEQUENCE [LARGE SCALE GENOMIC DNA]</scope>
    <source>
        <strain evidence="2 3">6HR-1</strain>
    </source>
</reference>
<name>A0A4Z0NTT2_9HYPH</name>
<sequence length="72" mass="8160">MVSGISTGRRPRDRAAARHPPCRCPPRRHRRLGDQEGQPLRRGRHRSRPPPRDRPPPGSCSAHAIRLARTAF</sequence>
<comment type="caution">
    <text evidence="2">The sequence shown here is derived from an EMBL/GenBank/DDBJ whole genome shotgun (WGS) entry which is preliminary data.</text>
</comment>
<dbReference type="AlphaFoldDB" id="A0A4Z0NTT2"/>
<dbReference type="Proteomes" id="UP000297535">
    <property type="component" value="Unassembled WGS sequence"/>
</dbReference>
<accession>A0A4Z0NTT2</accession>
<evidence type="ECO:0000313" key="2">
    <source>
        <dbReference type="EMBL" id="TGE00179.1"/>
    </source>
</evidence>
<evidence type="ECO:0000313" key="3">
    <source>
        <dbReference type="Proteomes" id="UP000297535"/>
    </source>
</evidence>